<dbReference type="PANTHER" id="PTHR14369:SF0">
    <property type="entry name" value="SURFEIT LOCUS PROTEIN 6"/>
    <property type="match status" value="1"/>
</dbReference>
<feature type="domain" description="Ribosomal RNA-processing protein 14/surfeit locus protein 6 C-terminal" evidence="5">
    <location>
        <begin position="123"/>
        <end position="291"/>
    </location>
</feature>
<evidence type="ECO:0000256" key="2">
    <source>
        <dbReference type="ARBA" id="ARBA00005904"/>
    </source>
</evidence>
<comment type="caution">
    <text evidence="7">The sequence shown here is derived from an EMBL/GenBank/DDBJ whole genome shotgun (WGS) entry which is preliminary data.</text>
</comment>
<evidence type="ECO:0000256" key="4">
    <source>
        <dbReference type="SAM" id="MobiDB-lite"/>
    </source>
</evidence>
<feature type="region of interest" description="Disordered" evidence="4">
    <location>
        <begin position="238"/>
        <end position="294"/>
    </location>
</feature>
<reference evidence="7" key="1">
    <citation type="submission" date="2022-08" db="EMBL/GenBank/DDBJ databases">
        <title>Novel sulfate-reducing endosymbionts in the free-living metamonad Anaeramoeba.</title>
        <authorList>
            <person name="Jerlstrom-Hultqvist J."/>
            <person name="Cepicka I."/>
            <person name="Gallot-Lavallee L."/>
            <person name="Salas-Leiva D."/>
            <person name="Curtis B.A."/>
            <person name="Zahonova K."/>
            <person name="Pipaliya S."/>
            <person name="Dacks J."/>
            <person name="Roger A.J."/>
        </authorList>
    </citation>
    <scope>NUCLEOTIDE SEQUENCE</scope>
    <source>
        <strain evidence="7">Schooner1</strain>
    </source>
</reference>
<feature type="compositionally biased region" description="Basic and acidic residues" evidence="4">
    <location>
        <begin position="260"/>
        <end position="272"/>
    </location>
</feature>
<dbReference type="Pfam" id="PF15459">
    <property type="entry name" value="RRP14"/>
    <property type="match status" value="1"/>
</dbReference>
<comment type="similarity">
    <text evidence="2">Belongs to the SURF6 family.</text>
</comment>
<gene>
    <name evidence="7" type="ORF">M0813_25055</name>
</gene>
<keyword evidence="8" id="KW-1185">Reference proteome</keyword>
<dbReference type="Pfam" id="PF04935">
    <property type="entry name" value="SURF6"/>
    <property type="match status" value="1"/>
</dbReference>
<feature type="domain" description="Ribosomal RNA-processing protein 14 N-terminal" evidence="6">
    <location>
        <begin position="18"/>
        <end position="76"/>
    </location>
</feature>
<feature type="compositionally biased region" description="Basic residues" evidence="4">
    <location>
        <begin position="244"/>
        <end position="259"/>
    </location>
</feature>
<organism evidence="7 8">
    <name type="scientific">Anaeramoeba flamelloides</name>
    <dbReference type="NCBI Taxonomy" id="1746091"/>
    <lineage>
        <taxon>Eukaryota</taxon>
        <taxon>Metamonada</taxon>
        <taxon>Anaeramoebidae</taxon>
        <taxon>Anaeramoeba</taxon>
    </lineage>
</organism>
<comment type="subcellular location">
    <subcellularLocation>
        <location evidence="1">Nucleus</location>
    </subcellularLocation>
</comment>
<evidence type="ECO:0000259" key="5">
    <source>
        <dbReference type="Pfam" id="PF04935"/>
    </source>
</evidence>
<name>A0ABQ8Y432_9EUKA</name>
<dbReference type="EMBL" id="JAOAOG010000221">
    <property type="protein sequence ID" value="KAJ6239593.1"/>
    <property type="molecule type" value="Genomic_DNA"/>
</dbReference>
<keyword evidence="3" id="KW-0539">Nucleus</keyword>
<evidence type="ECO:0000313" key="7">
    <source>
        <dbReference type="EMBL" id="KAJ6239593.1"/>
    </source>
</evidence>
<evidence type="ECO:0000259" key="6">
    <source>
        <dbReference type="Pfam" id="PF15459"/>
    </source>
</evidence>
<feature type="compositionally biased region" description="Basic and acidic residues" evidence="4">
    <location>
        <begin position="132"/>
        <end position="157"/>
    </location>
</feature>
<dbReference type="InterPro" id="IPR029190">
    <property type="entry name" value="Rrp14/SURF6_C"/>
</dbReference>
<evidence type="ECO:0000313" key="8">
    <source>
        <dbReference type="Proteomes" id="UP001150062"/>
    </source>
</evidence>
<proteinExistence type="inferred from homology"/>
<accession>A0ABQ8Y432</accession>
<evidence type="ECO:0000256" key="3">
    <source>
        <dbReference type="ARBA" id="ARBA00023242"/>
    </source>
</evidence>
<feature type="region of interest" description="Disordered" evidence="4">
    <location>
        <begin position="132"/>
        <end position="163"/>
    </location>
</feature>
<dbReference type="Proteomes" id="UP001150062">
    <property type="component" value="Unassembled WGS sequence"/>
</dbReference>
<dbReference type="InterPro" id="IPR007019">
    <property type="entry name" value="SURF6"/>
</dbReference>
<dbReference type="PANTHER" id="PTHR14369">
    <property type="entry name" value="SURFEIT LOCUS PROTEIN 6"/>
    <property type="match status" value="1"/>
</dbReference>
<dbReference type="InterPro" id="IPR029188">
    <property type="entry name" value="Rrp14_N"/>
</dbReference>
<sequence>MQEIQKKEEEKTILDRMNKNEQYFLEMLNTISSRVYFREYFEPPKVHKYMKKKERKENQKKRNEMVKQNKMQHYDPFQAYSIKEMQLLVDKQENEKASLSRKRKHRLGEKRLMKDLLPKTKQLKRKLSAIKRQKEQNKKRNKQKMLEIAKRGRERDRKIKRNKNKGIVSKQTDNVRFSMIKFGGKRKQDIKRASLKTELKRAEKIQQEIKNTENGKMDIELKSQLMKNALNKVKGVKVKDDVKKIKKTMKRVKKRKEKSKQKWKERKSQQRKELKRKMKQREINLKKKKVRGKK</sequence>
<protein>
    <submittedName>
        <fullName evidence="7">Surfeit locus protein</fullName>
    </submittedName>
</protein>
<evidence type="ECO:0000256" key="1">
    <source>
        <dbReference type="ARBA" id="ARBA00004123"/>
    </source>
</evidence>